<organism evidence="1 2">
    <name type="scientific">Candidatus Thiomargarita nelsonii</name>
    <dbReference type="NCBI Taxonomy" id="1003181"/>
    <lineage>
        <taxon>Bacteria</taxon>
        <taxon>Pseudomonadati</taxon>
        <taxon>Pseudomonadota</taxon>
        <taxon>Gammaproteobacteria</taxon>
        <taxon>Thiotrichales</taxon>
        <taxon>Thiotrichaceae</taxon>
        <taxon>Thiomargarita</taxon>
    </lineage>
</organism>
<reference evidence="1 2" key="1">
    <citation type="submission" date="2016-05" db="EMBL/GenBank/DDBJ databases">
        <title>Single-cell genome of chain-forming Candidatus Thiomargarita nelsonii and comparison to other large sulfur-oxidizing bacteria.</title>
        <authorList>
            <person name="Winkel M."/>
            <person name="Salman V."/>
            <person name="Woyke T."/>
            <person name="Schulz-Vogt H."/>
            <person name="Richter M."/>
            <person name="Flood B."/>
            <person name="Bailey J."/>
            <person name="Amann R."/>
            <person name="Mussmann M."/>
        </authorList>
    </citation>
    <scope>NUCLEOTIDE SEQUENCE [LARGE SCALE GENOMIC DNA]</scope>
    <source>
        <strain evidence="1 2">THI036</strain>
    </source>
</reference>
<dbReference type="EMBL" id="LUTY01001872">
    <property type="protein sequence ID" value="OAD21099.1"/>
    <property type="molecule type" value="Genomic_DNA"/>
</dbReference>
<evidence type="ECO:0000313" key="2">
    <source>
        <dbReference type="Proteomes" id="UP000076962"/>
    </source>
</evidence>
<dbReference type="SUPFAM" id="SSF48452">
    <property type="entry name" value="TPR-like"/>
    <property type="match status" value="1"/>
</dbReference>
<keyword evidence="2" id="KW-1185">Reference proteome</keyword>
<dbReference type="Gene3D" id="1.25.40.10">
    <property type="entry name" value="Tetratricopeptide repeat domain"/>
    <property type="match status" value="1"/>
</dbReference>
<dbReference type="Proteomes" id="UP000076962">
    <property type="component" value="Unassembled WGS sequence"/>
</dbReference>
<accession>A0A0A6RL62</accession>
<gene>
    <name evidence="1" type="ORF">THIOM_003145</name>
</gene>
<sequence>MEPSYLPARVNLAITALYLEEIYEARTAIEKARELAPDDLEIQGLQAVIMYEEGQQSPYVDMWPVAIKQLENLGQQPNAPLSVLYNTARLLEERGRTGADEIWERLAQKVAELPKPIRDIVCKKADCPVQRYPSKKATWDLPVKLGVRAKRNKTLHKWQKLPFRLFKIREQIYQHPDVDVLALRGRVEMVVLKELGNLTIKDLPNYCGQPLRQRDVVSGTLWTCDDWAALVVGSGVKEIWVVKSR</sequence>
<comment type="caution">
    <text evidence="1">The sequence shown here is derived from an EMBL/GenBank/DDBJ whole genome shotgun (WGS) entry which is preliminary data.</text>
</comment>
<dbReference type="InterPro" id="IPR011990">
    <property type="entry name" value="TPR-like_helical_dom_sf"/>
</dbReference>
<protein>
    <submittedName>
        <fullName evidence="1">Uncharacterized protein</fullName>
    </submittedName>
</protein>
<evidence type="ECO:0000313" key="1">
    <source>
        <dbReference type="EMBL" id="OAD21099.1"/>
    </source>
</evidence>
<dbReference type="AlphaFoldDB" id="A0A0A6RL62"/>
<proteinExistence type="predicted"/>
<name>A0A0A6RL62_9GAMM</name>